<reference evidence="4" key="1">
    <citation type="submission" date="2020-07" db="EMBL/GenBank/DDBJ databases">
        <title>Genomic analysis of a strain of Sedimentibacter Hydroxybenzoicus DSM7310.</title>
        <authorList>
            <person name="Ma S."/>
        </authorList>
    </citation>
    <scope>NUCLEOTIDE SEQUENCE</scope>
    <source>
        <strain evidence="4">DSM 7310</strain>
    </source>
</reference>
<dbReference type="Gene3D" id="3.40.225.10">
    <property type="entry name" value="Class II aldolase/adducin N-terminal domain"/>
    <property type="match status" value="2"/>
</dbReference>
<evidence type="ECO:0000256" key="1">
    <source>
        <dbReference type="ARBA" id="ARBA00022723"/>
    </source>
</evidence>
<dbReference type="Pfam" id="PF00596">
    <property type="entry name" value="Aldolase_II"/>
    <property type="match status" value="2"/>
</dbReference>
<dbReference type="InterPro" id="IPR036409">
    <property type="entry name" value="Aldolase_II/adducin_N_sf"/>
</dbReference>
<dbReference type="SUPFAM" id="SSF53639">
    <property type="entry name" value="AraD/HMP-PK domain-like"/>
    <property type="match status" value="2"/>
</dbReference>
<proteinExistence type="predicted"/>
<evidence type="ECO:0000256" key="2">
    <source>
        <dbReference type="ARBA" id="ARBA00023239"/>
    </source>
</evidence>
<feature type="domain" description="Class II aldolase/adducin N-terminal" evidence="3">
    <location>
        <begin position="10"/>
        <end position="189"/>
    </location>
</feature>
<dbReference type="EMBL" id="JACBNQ010000002">
    <property type="protein sequence ID" value="NYB73443.1"/>
    <property type="molecule type" value="Genomic_DNA"/>
</dbReference>
<dbReference type="Proteomes" id="UP000611629">
    <property type="component" value="Unassembled WGS sequence"/>
</dbReference>
<dbReference type="PANTHER" id="PTHR22789">
    <property type="entry name" value="FUCULOSE PHOSPHATE ALDOLASE"/>
    <property type="match status" value="1"/>
</dbReference>
<dbReference type="GO" id="GO:0005829">
    <property type="term" value="C:cytosol"/>
    <property type="evidence" value="ECO:0007669"/>
    <property type="project" value="TreeGrafter"/>
</dbReference>
<keyword evidence="5" id="KW-1185">Reference proteome</keyword>
<dbReference type="InterPro" id="IPR001303">
    <property type="entry name" value="Aldolase_II/adducin_N"/>
</dbReference>
<comment type="caution">
    <text evidence="4">The sequence shown here is derived from an EMBL/GenBank/DDBJ whole genome shotgun (WGS) entry which is preliminary data.</text>
</comment>
<sequence length="383" mass="42210">MKYSIEEAKELVILGGKILAESGLIARTWGNISARISDDKFVITPSGLAYETLTPGQIVEVNIADCSYEGDIKPSSEKGIHADTYRLRPDVNYIIHTHQQMASVLSIEGKDIVPVNDEYKKILGDIVPCAAYGMSSTGKLRKNVVKALGGNPRCKAVLMKYHGTICMGEDLDNSFEIAQTLEKMSKDIYEQSCGKNKSGKNIKNTVQIRDYGSSCREGNKFILQCNGKSSEYLTEKLPEAAPEAAVLHAEIYKSCDALYIIHSTDDEIVEVSSTGRELRPFMDDLVQIVGVNIRTVKDALLNTRAIAKELKKKNAVLIENEGALCTGKTESDAKAAAMILRKGCAADLYAAAINKTDYLSTMDAHIQRFVYKNKYSKMKEQRG</sequence>
<dbReference type="RefSeq" id="WP_179237119.1">
    <property type="nucleotide sequence ID" value="NZ_JACBNQ010000002.1"/>
</dbReference>
<dbReference type="SMART" id="SM01007">
    <property type="entry name" value="Aldolase_II"/>
    <property type="match status" value="1"/>
</dbReference>
<dbReference type="PANTHER" id="PTHR22789:SF0">
    <property type="entry name" value="3-OXO-TETRONATE 4-PHOSPHATE DECARBOXYLASE-RELATED"/>
    <property type="match status" value="1"/>
</dbReference>
<evidence type="ECO:0000313" key="5">
    <source>
        <dbReference type="Proteomes" id="UP000611629"/>
    </source>
</evidence>
<name>A0A974BHU4_SEDHY</name>
<accession>A0A974BHU4</accession>
<dbReference type="AlphaFoldDB" id="A0A974BHU4"/>
<keyword evidence="1" id="KW-0479">Metal-binding</keyword>
<evidence type="ECO:0000259" key="3">
    <source>
        <dbReference type="SMART" id="SM01007"/>
    </source>
</evidence>
<dbReference type="GO" id="GO:0019323">
    <property type="term" value="P:pentose catabolic process"/>
    <property type="evidence" value="ECO:0007669"/>
    <property type="project" value="TreeGrafter"/>
</dbReference>
<dbReference type="InterPro" id="IPR050197">
    <property type="entry name" value="Aldolase_class_II_sugar_metab"/>
</dbReference>
<gene>
    <name evidence="4" type="ORF">HZF24_04750</name>
</gene>
<organism evidence="4 5">
    <name type="scientific">Sedimentibacter hydroxybenzoicus DSM 7310</name>
    <dbReference type="NCBI Taxonomy" id="1123245"/>
    <lineage>
        <taxon>Bacteria</taxon>
        <taxon>Bacillati</taxon>
        <taxon>Bacillota</taxon>
        <taxon>Tissierellia</taxon>
        <taxon>Sedimentibacter</taxon>
    </lineage>
</organism>
<dbReference type="GO" id="GO:0016832">
    <property type="term" value="F:aldehyde-lyase activity"/>
    <property type="evidence" value="ECO:0007669"/>
    <property type="project" value="TreeGrafter"/>
</dbReference>
<keyword evidence="2" id="KW-0456">Lyase</keyword>
<evidence type="ECO:0000313" key="4">
    <source>
        <dbReference type="EMBL" id="NYB73443.1"/>
    </source>
</evidence>
<dbReference type="GO" id="GO:0046872">
    <property type="term" value="F:metal ion binding"/>
    <property type="evidence" value="ECO:0007669"/>
    <property type="project" value="UniProtKB-KW"/>
</dbReference>
<protein>
    <submittedName>
        <fullName evidence="4">Class II aldolase/adducin family protein</fullName>
    </submittedName>
</protein>